<feature type="compositionally biased region" description="Basic and acidic residues" evidence="9">
    <location>
        <begin position="62"/>
        <end position="81"/>
    </location>
</feature>
<dbReference type="GO" id="GO:0003682">
    <property type="term" value="F:chromatin binding"/>
    <property type="evidence" value="ECO:0007669"/>
    <property type="project" value="TreeGrafter"/>
</dbReference>
<dbReference type="InterPro" id="IPR045199">
    <property type="entry name" value="ATAD2-like"/>
</dbReference>
<feature type="compositionally biased region" description="Basic and acidic residues" evidence="9">
    <location>
        <begin position="390"/>
        <end position="408"/>
    </location>
</feature>
<evidence type="ECO:0000313" key="11">
    <source>
        <dbReference type="EMBL" id="KAH9311657.1"/>
    </source>
</evidence>
<dbReference type="GO" id="GO:0006334">
    <property type="term" value="P:nucleosome assembly"/>
    <property type="evidence" value="ECO:0007669"/>
    <property type="project" value="TreeGrafter"/>
</dbReference>
<gene>
    <name evidence="11" type="ORF">KI387_026692</name>
</gene>
<feature type="non-terminal residue" evidence="11">
    <location>
        <position position="1"/>
    </location>
</feature>
<feature type="domain" description="PHD-type" evidence="10">
    <location>
        <begin position="631"/>
        <end position="743"/>
    </location>
</feature>
<organism evidence="11 12">
    <name type="scientific">Taxus chinensis</name>
    <name type="common">Chinese yew</name>
    <name type="synonym">Taxus wallichiana var. chinensis</name>
    <dbReference type="NCBI Taxonomy" id="29808"/>
    <lineage>
        <taxon>Eukaryota</taxon>
        <taxon>Viridiplantae</taxon>
        <taxon>Streptophyta</taxon>
        <taxon>Embryophyta</taxon>
        <taxon>Tracheophyta</taxon>
        <taxon>Spermatophyta</taxon>
        <taxon>Pinopsida</taxon>
        <taxon>Pinidae</taxon>
        <taxon>Conifers II</taxon>
        <taxon>Cupressales</taxon>
        <taxon>Taxaceae</taxon>
        <taxon>Taxus</taxon>
    </lineage>
</organism>
<dbReference type="GO" id="GO:0006337">
    <property type="term" value="P:nucleosome disassembly"/>
    <property type="evidence" value="ECO:0007669"/>
    <property type="project" value="TreeGrafter"/>
</dbReference>
<evidence type="ECO:0000256" key="4">
    <source>
        <dbReference type="ARBA" id="ARBA00022771"/>
    </source>
</evidence>
<name>A0AA38FV27_TAXCH</name>
<evidence type="ECO:0000313" key="12">
    <source>
        <dbReference type="Proteomes" id="UP000824469"/>
    </source>
</evidence>
<dbReference type="Gene3D" id="1.10.8.60">
    <property type="match status" value="1"/>
</dbReference>
<sequence length="1697" mass="188900">MRLSQQQQQGSSGALASARKRRKSHPRPCDCQSECDRHIVARDCKKQRTIRKTVEEEEEKVEEGRNDPGQRRSLRIRESLKYRGLSDVNNKCRPSVKAEQRDGDKKSKVKLENKQDKKATEETPVKQNNGIESWDTRLRHRVRNSNLDCAKLQTEKVKLEETEQTWRGRKRKIERDLNDCNGPGRLKEEPNGSENDTFPLPSWATKSRRKSRLQTTLETGNDVIATAPELPGLNFQQPDSFGRNKCSLDLNGNGMHQLTPLAAPEGKVDGNVGSKHINGSSSSSYLLASNEENHDSKQSSRKNVVLDTLEIDHFADCDAKVQLEVMLAGNAVQEQQHKKHSPVRGLENQTAQLTSIETSQNCVIDEKGMACNNTNSDHENSSRVVGSEAKPQDSEDCTRDLGEAKPQDSEGSSKGLDHRSNPADFEITCRALGCPSKHQSVTASSHLICNSSKESIKSGEETTDADMIKPSIVDAGVNLDVVEMDVNEVTLEPSGMDPSMKHHGNALCDRLNDMVESGHCEDAQFKGAEDITESNSKRYKSASVQQETGQETANTGYFDVEECSKPNNEPIQKKNSVASFNFHRLAIIEGRKCGLCGVGNDGKPPKKLSQEMTDSDNEICGDLQTAVEEPKYQEGDGFGDDPGWLGRLLGPLNDRHGITGIWVHKQCAVWSPEVYFSGLGCLKNVQAALARGRVLKCSRCGRPGATIGCRVDRCPRTYHLACGRAEGCVFDHKKYLMACTDHLYLFHPRVRSHSEMQLQKRVMERRKESAAAIRKDLEAEEKWLDNYGEDEEFLRRERKRLHRDLERIAPVYIGGSSSSRANFSEGWESVAGLQNVVKCMKEVVILPLLYPQYFDNLGITPPRGILLHGYPGTGKTLVVRALVGACSRGDRQIAYFFRKGADCLGKYVGDAERQLRLLFQVAEQCQPSVIFFDEIDGLAPKRSRQQDQTHSSVVSTLLALMDGLRSRGSVIVIGATNCPEHLDPALRRPGRFDREIYFPLPSVKERAVILGLHTSKWPKPPSGDVLSRVAQQTPGYAGADLQALCTQAAMIACKRNFSLQNIFNSAEKELEVDHLPSLPLLTVKKTDWAVALAQVPPPCSRRASSMAVNDVSAMPLQKHMVSSLLQPLVELLVSLYLDGRIALPPVLYKATRLIESIVTLDLQEKSSIIIPWWSSLKSLTVGSRVAKDIAKNLSSIGLICEGSEFISSDLVSILPDEDIAQNIEDFSFKTVESHLKDMEKLNLLGNKGRGIGFRVLISGDPKSGQQYLASCILHGFEGYIEIRKLNLPTMLQEGHGDTIQGLTHILGTCRNIGSCVIFMPEIEFWALEKTDGDTGVDSASQIWDILVQQVDSMPADVPLVFLATCELPGLTLPQEMRRFFMNEPGNVSTLALNKKAPRFYLQLPTTFDCKLFINQSAKNITRLAIRRYIQFIHDVSHCHSISMRKSILESSGGNVNEISKENVIKCYSKAGTERNNASVYKPKPHDKDSVGYFYKGTQDHSRCAKNSIFLPEADTYHFNMKDGHDWQQEWPSHILHKTSYHGSVKGKTSLQVEIAKYGYQLLCHPQFAELCWVTSKLKEGPCTTTDGPWKGWPFNSCTLDTNSSLEEAPSGDNCGEHKDRTCSYVVRGLIAVGLLAYKGLYKTGKEVANDVIKIVELLSRNSETKVQYGKDKYLFSPLLSQAASLQDMVNSWAYGIQ</sequence>
<evidence type="ECO:0000256" key="6">
    <source>
        <dbReference type="ARBA" id="ARBA00022840"/>
    </source>
</evidence>
<dbReference type="GO" id="GO:0008270">
    <property type="term" value="F:zinc ion binding"/>
    <property type="evidence" value="ECO:0007669"/>
    <property type="project" value="UniProtKB-KW"/>
</dbReference>
<dbReference type="SUPFAM" id="SSF52540">
    <property type="entry name" value="P-loop containing nucleoside triphosphate hydrolases"/>
    <property type="match status" value="2"/>
</dbReference>
<dbReference type="GO" id="GO:0045815">
    <property type="term" value="P:transcription initiation-coupled chromatin remodeling"/>
    <property type="evidence" value="ECO:0007669"/>
    <property type="project" value="TreeGrafter"/>
</dbReference>
<feature type="region of interest" description="Disordered" evidence="9">
    <location>
        <begin position="46"/>
        <end position="127"/>
    </location>
</feature>
<accession>A0AA38FV27</accession>
<keyword evidence="6" id="KW-0067">ATP-binding</keyword>
<dbReference type="InterPro" id="IPR041569">
    <property type="entry name" value="AAA_lid_3"/>
</dbReference>
<comment type="caution">
    <text evidence="11">The sequence shown here is derived from an EMBL/GenBank/DDBJ whole genome shotgun (WGS) entry which is preliminary data.</text>
</comment>
<dbReference type="FunFam" id="3.40.50.300:FF:000061">
    <property type="entry name" value="ATPase family, AAA domain-containing 2"/>
    <property type="match status" value="1"/>
</dbReference>
<dbReference type="GO" id="GO:0042393">
    <property type="term" value="F:histone binding"/>
    <property type="evidence" value="ECO:0007669"/>
    <property type="project" value="TreeGrafter"/>
</dbReference>
<keyword evidence="3" id="KW-0547">Nucleotide-binding</keyword>
<keyword evidence="7" id="KW-0103">Bromodomain</keyword>
<dbReference type="PROSITE" id="PS00674">
    <property type="entry name" value="AAA"/>
    <property type="match status" value="1"/>
</dbReference>
<dbReference type="GO" id="GO:0005524">
    <property type="term" value="F:ATP binding"/>
    <property type="evidence" value="ECO:0007669"/>
    <property type="project" value="UniProtKB-KW"/>
</dbReference>
<feature type="region of interest" description="Disordered" evidence="9">
    <location>
        <begin position="1"/>
        <end position="33"/>
    </location>
</feature>
<dbReference type="InterPro" id="IPR003593">
    <property type="entry name" value="AAA+_ATPase"/>
</dbReference>
<dbReference type="PANTHER" id="PTHR23069">
    <property type="entry name" value="AAA DOMAIN-CONTAINING"/>
    <property type="match status" value="1"/>
</dbReference>
<dbReference type="Pfam" id="PF13771">
    <property type="entry name" value="zf-HC5HC2H"/>
    <property type="match status" value="1"/>
</dbReference>
<dbReference type="Pfam" id="PF00004">
    <property type="entry name" value="AAA"/>
    <property type="match status" value="2"/>
</dbReference>
<dbReference type="GO" id="GO:0005634">
    <property type="term" value="C:nucleus"/>
    <property type="evidence" value="ECO:0007669"/>
    <property type="project" value="TreeGrafter"/>
</dbReference>
<keyword evidence="4" id="KW-0863">Zinc-finger</keyword>
<dbReference type="SMART" id="SM00382">
    <property type="entry name" value="AAA"/>
    <property type="match status" value="1"/>
</dbReference>
<feature type="region of interest" description="Disordered" evidence="9">
    <location>
        <begin position="175"/>
        <end position="209"/>
    </location>
</feature>
<dbReference type="Gene3D" id="3.30.40.10">
    <property type="entry name" value="Zinc/RING finger domain, C3HC4 (zinc finger)"/>
    <property type="match status" value="1"/>
</dbReference>
<dbReference type="GO" id="GO:0016887">
    <property type="term" value="F:ATP hydrolysis activity"/>
    <property type="evidence" value="ECO:0007669"/>
    <property type="project" value="InterPro"/>
</dbReference>
<feature type="coiled-coil region" evidence="8">
    <location>
        <begin position="760"/>
        <end position="804"/>
    </location>
</feature>
<evidence type="ECO:0000256" key="3">
    <source>
        <dbReference type="ARBA" id="ARBA00022741"/>
    </source>
</evidence>
<dbReference type="FunFam" id="3.30.40.10:FF:000739">
    <property type="entry name" value="P-loop containing nucleoside triphosphate hydrolases superfamily protein"/>
    <property type="match status" value="1"/>
</dbReference>
<evidence type="ECO:0000256" key="2">
    <source>
        <dbReference type="ARBA" id="ARBA00022723"/>
    </source>
</evidence>
<dbReference type="Gene3D" id="3.40.50.300">
    <property type="entry name" value="P-loop containing nucleotide triphosphate hydrolases"/>
    <property type="match status" value="2"/>
</dbReference>
<dbReference type="Proteomes" id="UP000824469">
    <property type="component" value="Unassembled WGS sequence"/>
</dbReference>
<evidence type="ECO:0000256" key="1">
    <source>
        <dbReference type="ARBA" id="ARBA00006914"/>
    </source>
</evidence>
<reference evidence="11 12" key="1">
    <citation type="journal article" date="2021" name="Nat. Plants">
        <title>The Taxus genome provides insights into paclitaxel biosynthesis.</title>
        <authorList>
            <person name="Xiong X."/>
            <person name="Gou J."/>
            <person name="Liao Q."/>
            <person name="Li Y."/>
            <person name="Zhou Q."/>
            <person name="Bi G."/>
            <person name="Li C."/>
            <person name="Du R."/>
            <person name="Wang X."/>
            <person name="Sun T."/>
            <person name="Guo L."/>
            <person name="Liang H."/>
            <person name="Lu P."/>
            <person name="Wu Y."/>
            <person name="Zhang Z."/>
            <person name="Ro D.K."/>
            <person name="Shang Y."/>
            <person name="Huang S."/>
            <person name="Yan J."/>
        </authorList>
    </citation>
    <scope>NUCLEOTIDE SEQUENCE [LARGE SCALE GENOMIC DNA]</scope>
    <source>
        <strain evidence="11">Ta-2019</strain>
    </source>
</reference>
<keyword evidence="12" id="KW-1185">Reference proteome</keyword>
<evidence type="ECO:0000256" key="9">
    <source>
        <dbReference type="SAM" id="MobiDB-lite"/>
    </source>
</evidence>
<dbReference type="InterPro" id="IPR013083">
    <property type="entry name" value="Znf_RING/FYVE/PHD"/>
</dbReference>
<comment type="similarity">
    <text evidence="1">Belongs to the AAA ATPase family.</text>
</comment>
<dbReference type="InterPro" id="IPR003959">
    <property type="entry name" value="ATPase_AAA_core"/>
</dbReference>
<evidence type="ECO:0000256" key="5">
    <source>
        <dbReference type="ARBA" id="ARBA00022833"/>
    </source>
</evidence>
<feature type="region of interest" description="Disordered" evidence="9">
    <location>
        <begin position="533"/>
        <end position="553"/>
    </location>
</feature>
<dbReference type="InterPro" id="IPR027417">
    <property type="entry name" value="P-loop_NTPase"/>
</dbReference>
<keyword evidence="2" id="KW-0479">Metal-binding</keyword>
<keyword evidence="8" id="KW-0175">Coiled coil</keyword>
<dbReference type="Pfam" id="PF17862">
    <property type="entry name" value="AAA_lid_3"/>
    <property type="match status" value="1"/>
</dbReference>
<dbReference type="EMBL" id="JAHRHJ020000006">
    <property type="protein sequence ID" value="KAH9311657.1"/>
    <property type="molecule type" value="Genomic_DNA"/>
</dbReference>
<feature type="compositionally biased region" description="Basic and acidic residues" evidence="9">
    <location>
        <begin position="96"/>
        <end position="124"/>
    </location>
</feature>
<dbReference type="PANTHER" id="PTHR23069:SF7">
    <property type="entry name" value="P-LOOP CONTAINING NUCLEOSIDE TRIPHOSPHATE HYDROLASES SUPERFAMILY PROTEIN"/>
    <property type="match status" value="1"/>
</dbReference>
<protein>
    <recommendedName>
        <fullName evidence="10">PHD-type domain-containing protein</fullName>
    </recommendedName>
</protein>
<feature type="compositionally biased region" description="Polar residues" evidence="9">
    <location>
        <begin position="542"/>
        <end position="553"/>
    </location>
</feature>
<feature type="region of interest" description="Disordered" evidence="9">
    <location>
        <begin position="373"/>
        <end position="420"/>
    </location>
</feature>
<dbReference type="InterPro" id="IPR034732">
    <property type="entry name" value="EPHD"/>
</dbReference>
<evidence type="ECO:0000256" key="8">
    <source>
        <dbReference type="SAM" id="Coils"/>
    </source>
</evidence>
<dbReference type="InterPro" id="IPR003960">
    <property type="entry name" value="ATPase_AAA_CS"/>
</dbReference>
<feature type="compositionally biased region" description="Low complexity" evidence="9">
    <location>
        <begin position="1"/>
        <end position="17"/>
    </location>
</feature>
<dbReference type="PROSITE" id="PS51805">
    <property type="entry name" value="EPHD"/>
    <property type="match status" value="1"/>
</dbReference>
<proteinExistence type="inferred from homology"/>
<evidence type="ECO:0000259" key="10">
    <source>
        <dbReference type="PROSITE" id="PS51805"/>
    </source>
</evidence>
<evidence type="ECO:0000256" key="7">
    <source>
        <dbReference type="ARBA" id="ARBA00023117"/>
    </source>
</evidence>
<dbReference type="OMA" id="WVAKETV"/>
<keyword evidence="5" id="KW-0862">Zinc</keyword>